<keyword evidence="3" id="KW-0479">Metal-binding</keyword>
<dbReference type="GO" id="GO:0051536">
    <property type="term" value="F:iron-sulfur cluster binding"/>
    <property type="evidence" value="ECO:0007669"/>
    <property type="project" value="UniProtKB-KW"/>
</dbReference>
<dbReference type="AlphaFoldDB" id="A0A6P1ZKJ7"/>
<sequence>MTSRRSFLRGAGASCGVSMWPPCAGKTIA</sequence>
<comment type="subcellular location">
    <subcellularLocation>
        <location evidence="1">Periplasm</location>
    </subcellularLocation>
</comment>
<reference evidence="5 6" key="1">
    <citation type="submission" date="2018-06" db="EMBL/GenBank/DDBJ databases">
        <title>Complete genome of Desulfovibrio marinus P48SEP.</title>
        <authorList>
            <person name="Crispim J.S."/>
            <person name="Vidigal P.M.P."/>
            <person name="Silva L.C.F."/>
            <person name="Araujo L.C."/>
            <person name="Laguardia C.N."/>
            <person name="Dias R.S."/>
            <person name="Sousa M.P."/>
            <person name="Paula S.O."/>
            <person name="Silva C."/>
        </authorList>
    </citation>
    <scope>NUCLEOTIDE SEQUENCE [LARGE SCALE GENOMIC DNA]</scope>
    <source>
        <strain evidence="5 6">P48SEP</strain>
    </source>
</reference>
<evidence type="ECO:0000313" key="6">
    <source>
        <dbReference type="Proteomes" id="UP000434052"/>
    </source>
</evidence>
<dbReference type="EMBL" id="QMIF01000002">
    <property type="protein sequence ID" value="TVM35629.1"/>
    <property type="molecule type" value="Genomic_DNA"/>
</dbReference>
<dbReference type="PROSITE" id="PS51318">
    <property type="entry name" value="TAT"/>
    <property type="match status" value="1"/>
</dbReference>
<comment type="caution">
    <text evidence="5">The sequence shown here is derived from an EMBL/GenBank/DDBJ whole genome shotgun (WGS) entry which is preliminary data.</text>
</comment>
<keyword evidence="4" id="KW-0411">Iron-sulfur</keyword>
<dbReference type="InterPro" id="IPR006311">
    <property type="entry name" value="TAT_signal"/>
</dbReference>
<gene>
    <name evidence="5" type="ORF">DQK91_02895</name>
</gene>
<dbReference type="RefSeq" id="WP_144233957.1">
    <property type="nucleotide sequence ID" value="NZ_QMIF01000002.1"/>
</dbReference>
<evidence type="ECO:0008006" key="7">
    <source>
        <dbReference type="Google" id="ProtNLM"/>
    </source>
</evidence>
<evidence type="ECO:0000256" key="3">
    <source>
        <dbReference type="ARBA" id="ARBA00022723"/>
    </source>
</evidence>
<protein>
    <recommendedName>
        <fullName evidence="7">Twin-arginine translocation signal domain-containing protein</fullName>
    </recommendedName>
</protein>
<evidence type="ECO:0000256" key="2">
    <source>
        <dbReference type="ARBA" id="ARBA00011771"/>
    </source>
</evidence>
<dbReference type="NCBIfam" id="TIGR01409">
    <property type="entry name" value="TAT_signal_seq"/>
    <property type="match status" value="1"/>
</dbReference>
<proteinExistence type="predicted"/>
<organism evidence="5 6">
    <name type="scientific">Oceanidesulfovibrio marinus</name>
    <dbReference type="NCBI Taxonomy" id="370038"/>
    <lineage>
        <taxon>Bacteria</taxon>
        <taxon>Pseudomonadati</taxon>
        <taxon>Thermodesulfobacteriota</taxon>
        <taxon>Desulfovibrionia</taxon>
        <taxon>Desulfovibrionales</taxon>
        <taxon>Desulfovibrionaceae</taxon>
        <taxon>Oceanidesulfovibrio</taxon>
    </lineage>
</organism>
<dbReference type="GO" id="GO:0046872">
    <property type="term" value="F:metal ion binding"/>
    <property type="evidence" value="ECO:0007669"/>
    <property type="project" value="UniProtKB-KW"/>
</dbReference>
<accession>A0A6P1ZKJ7</accession>
<evidence type="ECO:0000256" key="1">
    <source>
        <dbReference type="ARBA" id="ARBA00004418"/>
    </source>
</evidence>
<name>A0A6P1ZKJ7_9BACT</name>
<evidence type="ECO:0000313" key="5">
    <source>
        <dbReference type="EMBL" id="TVM35629.1"/>
    </source>
</evidence>
<evidence type="ECO:0000256" key="4">
    <source>
        <dbReference type="ARBA" id="ARBA00023014"/>
    </source>
</evidence>
<dbReference type="InterPro" id="IPR019546">
    <property type="entry name" value="TAT_signal_bac_arc"/>
</dbReference>
<dbReference type="Proteomes" id="UP000434052">
    <property type="component" value="Unassembled WGS sequence"/>
</dbReference>
<dbReference type="GO" id="GO:0042597">
    <property type="term" value="C:periplasmic space"/>
    <property type="evidence" value="ECO:0007669"/>
    <property type="project" value="UniProtKB-SubCell"/>
</dbReference>
<keyword evidence="4" id="KW-0408">Iron</keyword>
<comment type="subunit">
    <text evidence="2">Heterodimer of a large and a small subunit.</text>
</comment>